<keyword evidence="3" id="KW-0808">Transferase</keyword>
<feature type="transmembrane region" description="Helical" evidence="1">
    <location>
        <begin position="61"/>
        <end position="82"/>
    </location>
</feature>
<dbReference type="PANTHER" id="PTHR36927">
    <property type="entry name" value="BLR4337 PROTEIN"/>
    <property type="match status" value="1"/>
</dbReference>
<keyword evidence="1" id="KW-0472">Membrane</keyword>
<dbReference type="RefSeq" id="WP_113954901.1">
    <property type="nucleotide sequence ID" value="NZ_QNRT01000003.1"/>
</dbReference>
<sequence length="384" mass="44226">MSLTQSNNPRRYDIDALRVLAFLCLILYHVSMLYVDGWGWHIKSDYQYQWVKFPMLLINQWRMPLLFLVSGIASSFLLRKIGPAAFINSRSDRLLIPFLAGVILIVPPQAYLQAIANGTIEQHFPGMNYLKFLSHYFTFQGWPAGSFDGSEFGFTWNHLWFIPYLFLYTIVLIPVSWVLRKSKIELAIRQAGAVTLMLAPVIIQIIWQLSLNDEKPISHALYDDGYAHAMFGSYFLIGYLLSDHVALWRVIVRLRWITLLSAVACYLTLLLFWFVIDTDGWLDHLEGVIATFNQWLWLLCVMGWAARLLNQPSSLLTYANNRIYPWYILHQTITIIVAFWLAKYSLGGLVEFGLVTLTTFAGCYILTEAVIARSNLLKIVFGMK</sequence>
<dbReference type="FunCoup" id="A0A395JIF9">
    <property type="interactions" value="6"/>
</dbReference>
<feature type="transmembrane region" description="Helical" evidence="1">
    <location>
        <begin position="288"/>
        <end position="306"/>
    </location>
</feature>
<reference evidence="3 4" key="1">
    <citation type="submission" date="2018-06" db="EMBL/GenBank/DDBJ databases">
        <title>Genomic Encyclopedia of Type Strains, Phase IV (KMG-IV): sequencing the most valuable type-strain genomes for metagenomic binning, comparative biology and taxonomic classification.</title>
        <authorList>
            <person name="Goeker M."/>
        </authorList>
    </citation>
    <scope>NUCLEOTIDE SEQUENCE [LARGE SCALE GENOMIC DNA]</scope>
    <source>
        <strain evidence="3 4">DSM 24032</strain>
    </source>
</reference>
<evidence type="ECO:0000313" key="3">
    <source>
        <dbReference type="EMBL" id="RBP49917.1"/>
    </source>
</evidence>
<proteinExistence type="predicted"/>
<dbReference type="InterPro" id="IPR002656">
    <property type="entry name" value="Acyl_transf_3_dom"/>
</dbReference>
<keyword evidence="4" id="KW-1185">Reference proteome</keyword>
<evidence type="ECO:0000256" key="1">
    <source>
        <dbReference type="SAM" id="Phobius"/>
    </source>
</evidence>
<feature type="transmembrane region" description="Helical" evidence="1">
    <location>
        <begin position="20"/>
        <end position="41"/>
    </location>
</feature>
<feature type="domain" description="Acyltransferase 3" evidence="2">
    <location>
        <begin position="12"/>
        <end position="367"/>
    </location>
</feature>
<evidence type="ECO:0000259" key="2">
    <source>
        <dbReference type="Pfam" id="PF01757"/>
    </source>
</evidence>
<feature type="transmembrane region" description="Helical" evidence="1">
    <location>
        <begin position="254"/>
        <end position="276"/>
    </location>
</feature>
<keyword evidence="3" id="KW-0012">Acyltransferase</keyword>
<dbReference type="Pfam" id="PF01757">
    <property type="entry name" value="Acyl_transf_3"/>
    <property type="match status" value="1"/>
</dbReference>
<dbReference type="AlphaFoldDB" id="A0A395JIF9"/>
<dbReference type="EMBL" id="QNRT01000003">
    <property type="protein sequence ID" value="RBP49917.1"/>
    <property type="molecule type" value="Genomic_DNA"/>
</dbReference>
<feature type="transmembrane region" description="Helical" evidence="1">
    <location>
        <begin position="352"/>
        <end position="371"/>
    </location>
</feature>
<name>A0A395JIF9_9GAMM</name>
<dbReference type="GO" id="GO:0016747">
    <property type="term" value="F:acyltransferase activity, transferring groups other than amino-acyl groups"/>
    <property type="evidence" value="ECO:0007669"/>
    <property type="project" value="InterPro"/>
</dbReference>
<dbReference type="InParanoid" id="A0A395JIF9"/>
<dbReference type="OrthoDB" id="9809782at2"/>
<feature type="transmembrane region" description="Helical" evidence="1">
    <location>
        <begin position="94"/>
        <end position="112"/>
    </location>
</feature>
<feature type="transmembrane region" description="Helical" evidence="1">
    <location>
        <begin position="191"/>
        <end position="210"/>
    </location>
</feature>
<organism evidence="3 4">
    <name type="scientific">Arenicella xantha</name>
    <dbReference type="NCBI Taxonomy" id="644221"/>
    <lineage>
        <taxon>Bacteria</taxon>
        <taxon>Pseudomonadati</taxon>
        <taxon>Pseudomonadota</taxon>
        <taxon>Gammaproteobacteria</taxon>
        <taxon>Arenicellales</taxon>
        <taxon>Arenicellaceae</taxon>
        <taxon>Arenicella</taxon>
    </lineage>
</organism>
<feature type="transmembrane region" description="Helical" evidence="1">
    <location>
        <begin position="225"/>
        <end position="242"/>
    </location>
</feature>
<dbReference type="InterPro" id="IPR050623">
    <property type="entry name" value="Glucan_succinyl_AcylTrfase"/>
</dbReference>
<keyword evidence="1" id="KW-0812">Transmembrane</keyword>
<comment type="caution">
    <text evidence="3">The sequence shown here is derived from an EMBL/GenBank/DDBJ whole genome shotgun (WGS) entry which is preliminary data.</text>
</comment>
<evidence type="ECO:0000313" key="4">
    <source>
        <dbReference type="Proteomes" id="UP000253083"/>
    </source>
</evidence>
<gene>
    <name evidence="3" type="ORF">DFR28_103349</name>
</gene>
<keyword evidence="1" id="KW-1133">Transmembrane helix</keyword>
<accession>A0A395JIF9</accession>
<feature type="transmembrane region" description="Helical" evidence="1">
    <location>
        <begin position="327"/>
        <end position="346"/>
    </location>
</feature>
<protein>
    <submittedName>
        <fullName evidence="3">Acyltransferase-like protein</fullName>
    </submittedName>
</protein>
<dbReference type="Proteomes" id="UP000253083">
    <property type="component" value="Unassembled WGS sequence"/>
</dbReference>
<dbReference type="PANTHER" id="PTHR36927:SF3">
    <property type="entry name" value="GLUCANS BIOSYNTHESIS PROTEIN C"/>
    <property type="match status" value="1"/>
</dbReference>
<feature type="transmembrane region" description="Helical" evidence="1">
    <location>
        <begin position="159"/>
        <end position="179"/>
    </location>
</feature>